<evidence type="ECO:0000313" key="3">
    <source>
        <dbReference type="Proteomes" id="UP000758603"/>
    </source>
</evidence>
<evidence type="ECO:0000256" key="1">
    <source>
        <dbReference type="SAM" id="Phobius"/>
    </source>
</evidence>
<accession>A0A9P8UGI2</accession>
<comment type="caution">
    <text evidence="2">The sequence shown here is derived from an EMBL/GenBank/DDBJ whole genome shotgun (WGS) entry which is preliminary data.</text>
</comment>
<reference evidence="2" key="1">
    <citation type="journal article" date="2021" name="Nat. Commun.">
        <title>Genetic determinants of endophytism in the Arabidopsis root mycobiome.</title>
        <authorList>
            <person name="Mesny F."/>
            <person name="Miyauchi S."/>
            <person name="Thiergart T."/>
            <person name="Pickel B."/>
            <person name="Atanasova L."/>
            <person name="Karlsson M."/>
            <person name="Huettel B."/>
            <person name="Barry K.W."/>
            <person name="Haridas S."/>
            <person name="Chen C."/>
            <person name="Bauer D."/>
            <person name="Andreopoulos W."/>
            <person name="Pangilinan J."/>
            <person name="LaButti K."/>
            <person name="Riley R."/>
            <person name="Lipzen A."/>
            <person name="Clum A."/>
            <person name="Drula E."/>
            <person name="Henrissat B."/>
            <person name="Kohler A."/>
            <person name="Grigoriev I.V."/>
            <person name="Martin F.M."/>
            <person name="Hacquard S."/>
        </authorList>
    </citation>
    <scope>NUCLEOTIDE SEQUENCE</scope>
    <source>
        <strain evidence="2">MPI-SDFR-AT-0073</strain>
    </source>
</reference>
<name>A0A9P8UGI2_9PEZI</name>
<dbReference type="Proteomes" id="UP000758603">
    <property type="component" value="Unassembled WGS sequence"/>
</dbReference>
<organism evidence="2 3">
    <name type="scientific">Truncatella angustata</name>
    <dbReference type="NCBI Taxonomy" id="152316"/>
    <lineage>
        <taxon>Eukaryota</taxon>
        <taxon>Fungi</taxon>
        <taxon>Dikarya</taxon>
        <taxon>Ascomycota</taxon>
        <taxon>Pezizomycotina</taxon>
        <taxon>Sordariomycetes</taxon>
        <taxon>Xylariomycetidae</taxon>
        <taxon>Amphisphaeriales</taxon>
        <taxon>Sporocadaceae</taxon>
        <taxon>Truncatella</taxon>
    </lineage>
</organism>
<sequence length="201" mass="22234">MAPTPSRILPAYTVIQIAVPTYAGSYLLFDHSYPIAGSAEQALKQIAKKLSVTIWPHRSVMSPVLMRQLFFKLEVSLAEVSYPRHADTRAELPHEVTVTHKVMSGKLNDSFRNPSLLGDRRLLREFPGLAHTAVHRQTILFDYRINYKNIAFLVFGCLLVSFIVSIAVGITSKNLGYGIGCGGALFGLTSGVQALLFWVTK</sequence>
<feature type="transmembrane region" description="Helical" evidence="1">
    <location>
        <begin position="150"/>
        <end position="171"/>
    </location>
</feature>
<feature type="transmembrane region" description="Helical" evidence="1">
    <location>
        <begin position="177"/>
        <end position="199"/>
    </location>
</feature>
<proteinExistence type="predicted"/>
<gene>
    <name evidence="2" type="ORF">BKA67DRAFT_537573</name>
</gene>
<evidence type="ECO:0000313" key="2">
    <source>
        <dbReference type="EMBL" id="KAH6651713.1"/>
    </source>
</evidence>
<keyword evidence="1" id="KW-0472">Membrane</keyword>
<dbReference type="GeneID" id="70129239"/>
<protein>
    <submittedName>
        <fullName evidence="2">Uncharacterized protein</fullName>
    </submittedName>
</protein>
<keyword evidence="1" id="KW-0812">Transmembrane</keyword>
<keyword evidence="3" id="KW-1185">Reference proteome</keyword>
<keyword evidence="1" id="KW-1133">Transmembrane helix</keyword>
<dbReference type="EMBL" id="JAGPXC010000006">
    <property type="protein sequence ID" value="KAH6651713.1"/>
    <property type="molecule type" value="Genomic_DNA"/>
</dbReference>
<dbReference type="AlphaFoldDB" id="A0A9P8UGI2"/>
<dbReference type="RefSeq" id="XP_045955991.1">
    <property type="nucleotide sequence ID" value="XM_046100347.1"/>
</dbReference>